<dbReference type="SUPFAM" id="SSF53098">
    <property type="entry name" value="Ribonuclease H-like"/>
    <property type="match status" value="1"/>
</dbReference>
<dbReference type="AlphaFoldDB" id="A0A0C2Y519"/>
<accession>A0A0C2Y519</accession>
<gene>
    <name evidence="2" type="ORF">M413DRAFT_20603</name>
</gene>
<dbReference type="HOGENOM" id="CLU_009123_11_0_1"/>
<sequence>MVRNYLTIPATSTDVERIFSKGRLVLSHIRNRLSVASTRALMCLGAWSKLDLVWDSDIKAATILPDIVGEEAELEFT</sequence>
<evidence type="ECO:0000259" key="1">
    <source>
        <dbReference type="Pfam" id="PF05699"/>
    </source>
</evidence>
<dbReference type="OrthoDB" id="1715602at2759"/>
<proteinExistence type="predicted"/>
<dbReference type="InterPro" id="IPR012337">
    <property type="entry name" value="RNaseH-like_sf"/>
</dbReference>
<dbReference type="Pfam" id="PF05699">
    <property type="entry name" value="Dimer_Tnp_hAT"/>
    <property type="match status" value="1"/>
</dbReference>
<reference evidence="3" key="2">
    <citation type="submission" date="2015-01" db="EMBL/GenBank/DDBJ databases">
        <title>Evolutionary Origins and Diversification of the Mycorrhizal Mutualists.</title>
        <authorList>
            <consortium name="DOE Joint Genome Institute"/>
            <consortium name="Mycorrhizal Genomics Consortium"/>
            <person name="Kohler A."/>
            <person name="Kuo A."/>
            <person name="Nagy L.G."/>
            <person name="Floudas D."/>
            <person name="Copeland A."/>
            <person name="Barry K.W."/>
            <person name="Cichocki N."/>
            <person name="Veneault-Fourrey C."/>
            <person name="LaButti K."/>
            <person name="Lindquist E.A."/>
            <person name="Lipzen A."/>
            <person name="Lundell T."/>
            <person name="Morin E."/>
            <person name="Murat C."/>
            <person name="Riley R."/>
            <person name="Ohm R."/>
            <person name="Sun H."/>
            <person name="Tunlid A."/>
            <person name="Henrissat B."/>
            <person name="Grigoriev I.V."/>
            <person name="Hibbett D.S."/>
            <person name="Martin F."/>
        </authorList>
    </citation>
    <scope>NUCLEOTIDE SEQUENCE [LARGE SCALE GENOMIC DNA]</scope>
    <source>
        <strain evidence="3">h7</strain>
    </source>
</reference>
<dbReference type="GO" id="GO:0046983">
    <property type="term" value="F:protein dimerization activity"/>
    <property type="evidence" value="ECO:0007669"/>
    <property type="project" value="InterPro"/>
</dbReference>
<keyword evidence="3" id="KW-1185">Reference proteome</keyword>
<evidence type="ECO:0000313" key="3">
    <source>
        <dbReference type="Proteomes" id="UP000053424"/>
    </source>
</evidence>
<reference evidence="2 3" key="1">
    <citation type="submission" date="2014-04" db="EMBL/GenBank/DDBJ databases">
        <authorList>
            <consortium name="DOE Joint Genome Institute"/>
            <person name="Kuo A."/>
            <person name="Gay G."/>
            <person name="Dore J."/>
            <person name="Kohler A."/>
            <person name="Nagy L.G."/>
            <person name="Floudas D."/>
            <person name="Copeland A."/>
            <person name="Barry K.W."/>
            <person name="Cichocki N."/>
            <person name="Veneault-Fourrey C."/>
            <person name="LaButti K."/>
            <person name="Lindquist E.A."/>
            <person name="Lipzen A."/>
            <person name="Lundell T."/>
            <person name="Morin E."/>
            <person name="Murat C."/>
            <person name="Sun H."/>
            <person name="Tunlid A."/>
            <person name="Henrissat B."/>
            <person name="Grigoriev I.V."/>
            <person name="Hibbett D.S."/>
            <person name="Martin F."/>
            <person name="Nordberg H.P."/>
            <person name="Cantor M.N."/>
            <person name="Hua S.X."/>
        </authorList>
    </citation>
    <scope>NUCLEOTIDE SEQUENCE [LARGE SCALE GENOMIC DNA]</scope>
    <source>
        <strain evidence="3">h7</strain>
    </source>
</reference>
<dbReference type="Proteomes" id="UP000053424">
    <property type="component" value="Unassembled WGS sequence"/>
</dbReference>
<organism evidence="2 3">
    <name type="scientific">Hebeloma cylindrosporum</name>
    <dbReference type="NCBI Taxonomy" id="76867"/>
    <lineage>
        <taxon>Eukaryota</taxon>
        <taxon>Fungi</taxon>
        <taxon>Dikarya</taxon>
        <taxon>Basidiomycota</taxon>
        <taxon>Agaricomycotina</taxon>
        <taxon>Agaricomycetes</taxon>
        <taxon>Agaricomycetidae</taxon>
        <taxon>Agaricales</taxon>
        <taxon>Agaricineae</taxon>
        <taxon>Hymenogastraceae</taxon>
        <taxon>Hebeloma</taxon>
    </lineage>
</organism>
<evidence type="ECO:0000313" key="2">
    <source>
        <dbReference type="EMBL" id="KIM36132.1"/>
    </source>
</evidence>
<dbReference type="EMBL" id="KN831808">
    <property type="protein sequence ID" value="KIM36132.1"/>
    <property type="molecule type" value="Genomic_DNA"/>
</dbReference>
<dbReference type="InterPro" id="IPR008906">
    <property type="entry name" value="HATC_C_dom"/>
</dbReference>
<protein>
    <recommendedName>
        <fullName evidence="1">HAT C-terminal dimerisation domain-containing protein</fullName>
    </recommendedName>
</protein>
<feature type="domain" description="HAT C-terminal dimerisation" evidence="1">
    <location>
        <begin position="1"/>
        <end position="47"/>
    </location>
</feature>
<name>A0A0C2Y519_HEBCY</name>